<dbReference type="Proteomes" id="UP001433268">
    <property type="component" value="Unassembled WGS sequence"/>
</dbReference>
<proteinExistence type="predicted"/>
<accession>A0ABR1WCE9</accession>
<dbReference type="GeneID" id="92046382"/>
<evidence type="ECO:0000256" key="1">
    <source>
        <dbReference type="SAM" id="MobiDB-lite"/>
    </source>
</evidence>
<comment type="caution">
    <text evidence="2">The sequence shown here is derived from an EMBL/GenBank/DDBJ whole genome shotgun (WGS) entry which is preliminary data.</text>
</comment>
<organism evidence="2 3">
    <name type="scientific">Apiospora hydei</name>
    <dbReference type="NCBI Taxonomy" id="1337664"/>
    <lineage>
        <taxon>Eukaryota</taxon>
        <taxon>Fungi</taxon>
        <taxon>Dikarya</taxon>
        <taxon>Ascomycota</taxon>
        <taxon>Pezizomycotina</taxon>
        <taxon>Sordariomycetes</taxon>
        <taxon>Xylariomycetidae</taxon>
        <taxon>Amphisphaeriales</taxon>
        <taxon>Apiosporaceae</taxon>
        <taxon>Apiospora</taxon>
    </lineage>
</organism>
<name>A0ABR1WCE9_9PEZI</name>
<feature type="region of interest" description="Disordered" evidence="1">
    <location>
        <begin position="145"/>
        <end position="166"/>
    </location>
</feature>
<sequence>MENHFGETYDTSYPSMEDMMDIVADDLTGLTTSSDEEQLNEPDVHQGMDLVMEDYSTMCSDIDFQQLEAEMTNDSQQLSYYVPDECYPMPDLMTTRTEEDEFTMQFAQQHLPTAEEYTGGDLSHLVLNADILHQEAVLRDFLSQQPINDSTTPPPTPTAAGADGPRIPDLGLIRQNYVLMVHELLDKIDAVPVTAPEREIMISEAEFLQGRITQLGANNARLQQRYLESGIGLGLPTAAAAAAPVVGGGEGEWMDPAAPYTSAAFFPVPVDGLAKEATADRRDSAQDTIYVSYP</sequence>
<evidence type="ECO:0000313" key="2">
    <source>
        <dbReference type="EMBL" id="KAK8081189.1"/>
    </source>
</evidence>
<gene>
    <name evidence="2" type="ORF">PG997_009007</name>
</gene>
<dbReference type="RefSeq" id="XP_066668664.1">
    <property type="nucleotide sequence ID" value="XM_066813322.1"/>
</dbReference>
<protein>
    <submittedName>
        <fullName evidence="2">Uncharacterized protein</fullName>
    </submittedName>
</protein>
<reference evidence="2 3" key="1">
    <citation type="submission" date="2023-01" db="EMBL/GenBank/DDBJ databases">
        <title>Analysis of 21 Apiospora genomes using comparative genomics revels a genus with tremendous synthesis potential of carbohydrate active enzymes and secondary metabolites.</title>
        <authorList>
            <person name="Sorensen T."/>
        </authorList>
    </citation>
    <scope>NUCLEOTIDE SEQUENCE [LARGE SCALE GENOMIC DNA]</scope>
    <source>
        <strain evidence="2 3">CBS 114990</strain>
    </source>
</reference>
<dbReference type="EMBL" id="JAQQWN010000006">
    <property type="protein sequence ID" value="KAK8081189.1"/>
    <property type="molecule type" value="Genomic_DNA"/>
</dbReference>
<keyword evidence="3" id="KW-1185">Reference proteome</keyword>
<evidence type="ECO:0000313" key="3">
    <source>
        <dbReference type="Proteomes" id="UP001433268"/>
    </source>
</evidence>